<dbReference type="InterPro" id="IPR008927">
    <property type="entry name" value="6-PGluconate_DH-like_C_sf"/>
</dbReference>
<dbReference type="InterPro" id="IPR013328">
    <property type="entry name" value="6PGD_dom2"/>
</dbReference>
<dbReference type="GO" id="GO:0005975">
    <property type="term" value="P:carbohydrate metabolic process"/>
    <property type="evidence" value="ECO:0007669"/>
    <property type="project" value="InterPro"/>
</dbReference>
<keyword evidence="2 6" id="KW-0560">Oxidoreductase</keyword>
<dbReference type="GO" id="GO:0046168">
    <property type="term" value="P:glycerol-3-phosphate catabolic process"/>
    <property type="evidence" value="ECO:0007669"/>
    <property type="project" value="InterPro"/>
</dbReference>
<dbReference type="NCBIfam" id="NF000940">
    <property type="entry name" value="PRK00094.1-2"/>
    <property type="match status" value="1"/>
</dbReference>
<dbReference type="Gene3D" id="3.40.50.720">
    <property type="entry name" value="NAD(P)-binding Rossmann-like Domain"/>
    <property type="match status" value="1"/>
</dbReference>
<proteinExistence type="inferred from homology"/>
<reference evidence="6" key="1">
    <citation type="submission" date="2018-06" db="EMBL/GenBank/DDBJ databases">
        <authorList>
            <person name="Zhirakovskaya E."/>
        </authorList>
    </citation>
    <scope>NUCLEOTIDE SEQUENCE</scope>
</reference>
<dbReference type="AlphaFoldDB" id="A0A3B1CU19"/>
<dbReference type="GO" id="GO:0047952">
    <property type="term" value="F:glycerol-3-phosphate dehydrogenase [NAD(P)+] activity"/>
    <property type="evidence" value="ECO:0007669"/>
    <property type="project" value="UniProtKB-EC"/>
</dbReference>
<dbReference type="FunFam" id="3.40.50.720:FF:000019">
    <property type="entry name" value="Glycerol-3-phosphate dehydrogenase [NAD(P)+]"/>
    <property type="match status" value="1"/>
</dbReference>
<evidence type="ECO:0000256" key="1">
    <source>
        <dbReference type="ARBA" id="ARBA00011009"/>
    </source>
</evidence>
<dbReference type="FunFam" id="1.10.1040.10:FF:000001">
    <property type="entry name" value="Glycerol-3-phosphate dehydrogenase [NAD(P)+]"/>
    <property type="match status" value="1"/>
</dbReference>
<evidence type="ECO:0000259" key="5">
    <source>
        <dbReference type="Pfam" id="PF07479"/>
    </source>
</evidence>
<dbReference type="InterPro" id="IPR006168">
    <property type="entry name" value="G3P_DH_NAD-dep"/>
</dbReference>
<dbReference type="SUPFAM" id="SSF48179">
    <property type="entry name" value="6-phosphogluconate dehydrogenase C-terminal domain-like"/>
    <property type="match status" value="1"/>
</dbReference>
<dbReference type="EMBL" id="UOGF01000110">
    <property type="protein sequence ID" value="VAX33529.1"/>
    <property type="molecule type" value="Genomic_DNA"/>
</dbReference>
<sequence>MKIAVIGAGSWGTALAWLLSHNKHEISLWAYEDAVTETIKKTRENTSYLPGITLNHFIVPTSNIEQALYEAAWVLFVVPSHVSRNVLTTMRPYLSATTPIVSATKGIERKTLMLVSEVICEVLERKNSQQVAVLSGPSFAKELVQSNPTAVSLATKNTRLARRIENALATPFFRMFLSSDLVGVQLGGALKNVIALAAGGADGLGFGYNTKAILLTRGLSEMARLGIAMGADINTFYGQSGMGDLFLTCGGSLSRNRAVGEKIGTGESLESIQKSMNMIAEGVYTTQSALALSQKYQVDMPIVHEIHRVLFEGKAPRQAVMDLMALARGEEIPLEVKRVSVRT</sequence>
<dbReference type="InterPro" id="IPR036291">
    <property type="entry name" value="NAD(P)-bd_dom_sf"/>
</dbReference>
<dbReference type="Pfam" id="PF07479">
    <property type="entry name" value="NAD_Gly3P_dh_C"/>
    <property type="match status" value="1"/>
</dbReference>
<dbReference type="GO" id="GO:0051287">
    <property type="term" value="F:NAD binding"/>
    <property type="evidence" value="ECO:0007669"/>
    <property type="project" value="InterPro"/>
</dbReference>
<dbReference type="EC" id="1.1.1.94" evidence="6"/>
<dbReference type="SUPFAM" id="SSF51735">
    <property type="entry name" value="NAD(P)-binding Rossmann-fold domains"/>
    <property type="match status" value="1"/>
</dbReference>
<dbReference type="HAMAP" id="MF_00394">
    <property type="entry name" value="NAD_Glyc3P_dehydrog"/>
    <property type="match status" value="1"/>
</dbReference>
<evidence type="ECO:0000313" key="6">
    <source>
        <dbReference type="EMBL" id="VAX33529.1"/>
    </source>
</evidence>
<organism evidence="6">
    <name type="scientific">hydrothermal vent metagenome</name>
    <dbReference type="NCBI Taxonomy" id="652676"/>
    <lineage>
        <taxon>unclassified sequences</taxon>
        <taxon>metagenomes</taxon>
        <taxon>ecological metagenomes</taxon>
    </lineage>
</organism>
<gene>
    <name evidence="6" type="ORF">MNBD_NITROSPIRAE01-1002</name>
</gene>
<dbReference type="InterPro" id="IPR006109">
    <property type="entry name" value="G3P_DH_NAD-dep_C"/>
</dbReference>
<keyword evidence="3" id="KW-0520">NAD</keyword>
<feature type="domain" description="Glycerol-3-phosphate dehydrogenase NAD-dependent N-terminal" evidence="4">
    <location>
        <begin position="2"/>
        <end position="160"/>
    </location>
</feature>
<evidence type="ECO:0000259" key="4">
    <source>
        <dbReference type="Pfam" id="PF01210"/>
    </source>
</evidence>
<protein>
    <submittedName>
        <fullName evidence="6">Glycerol-3-phosphate dehydrogenase [NAD(P)+]</fullName>
        <ecNumber evidence="6">1.1.1.94</ecNumber>
    </submittedName>
</protein>
<dbReference type="GO" id="GO:0005829">
    <property type="term" value="C:cytosol"/>
    <property type="evidence" value="ECO:0007669"/>
    <property type="project" value="TreeGrafter"/>
</dbReference>
<dbReference type="InterPro" id="IPR011128">
    <property type="entry name" value="G3P_DH_NAD-dep_N"/>
</dbReference>
<dbReference type="Pfam" id="PF01210">
    <property type="entry name" value="NAD_Gly3P_dh_N"/>
    <property type="match status" value="1"/>
</dbReference>
<evidence type="ECO:0000256" key="2">
    <source>
        <dbReference type="ARBA" id="ARBA00023002"/>
    </source>
</evidence>
<feature type="domain" description="Glycerol-3-phosphate dehydrogenase NAD-dependent C-terminal" evidence="5">
    <location>
        <begin position="180"/>
        <end position="320"/>
    </location>
</feature>
<dbReference type="Gene3D" id="1.10.1040.10">
    <property type="entry name" value="N-(1-d-carboxylethyl)-l-norvaline Dehydrogenase, domain 2"/>
    <property type="match status" value="1"/>
</dbReference>
<accession>A0A3B1CU19</accession>
<dbReference type="PANTHER" id="PTHR11728">
    <property type="entry name" value="GLYCEROL-3-PHOSPHATE DEHYDROGENASE"/>
    <property type="match status" value="1"/>
</dbReference>
<evidence type="ECO:0000256" key="3">
    <source>
        <dbReference type="ARBA" id="ARBA00023027"/>
    </source>
</evidence>
<dbReference type="PIRSF" id="PIRSF000114">
    <property type="entry name" value="Glycerol-3-P_dh"/>
    <property type="match status" value="1"/>
</dbReference>
<comment type="similarity">
    <text evidence="1">Belongs to the NAD-dependent glycerol-3-phosphate dehydrogenase family.</text>
</comment>
<dbReference type="PANTHER" id="PTHR11728:SF1">
    <property type="entry name" value="GLYCEROL-3-PHOSPHATE DEHYDROGENASE [NAD(+)] 2, CHLOROPLASTIC"/>
    <property type="match status" value="1"/>
</dbReference>
<dbReference type="NCBIfam" id="NF000942">
    <property type="entry name" value="PRK00094.1-4"/>
    <property type="match status" value="1"/>
</dbReference>
<name>A0A3B1CU19_9ZZZZ</name>
<dbReference type="PRINTS" id="PR00077">
    <property type="entry name" value="GPDHDRGNASE"/>
</dbReference>